<dbReference type="NCBIfam" id="NF006605">
    <property type="entry name" value="PRK09162.1"/>
    <property type="match status" value="1"/>
</dbReference>
<dbReference type="GO" id="GO:0000287">
    <property type="term" value="F:magnesium ion binding"/>
    <property type="evidence" value="ECO:0007669"/>
    <property type="project" value="TreeGrafter"/>
</dbReference>
<protein>
    <submittedName>
        <fullName evidence="4">Hypoxanthine-guanine phosphoribosyltransferase</fullName>
    </submittedName>
</protein>
<dbReference type="Pfam" id="PF00156">
    <property type="entry name" value="Pribosyltran"/>
    <property type="match status" value="1"/>
</dbReference>
<evidence type="ECO:0000256" key="2">
    <source>
        <dbReference type="ARBA" id="ARBA00049402"/>
    </source>
</evidence>
<organism evidence="4 5">
    <name type="scientific">Zymobacter palmae</name>
    <dbReference type="NCBI Taxonomy" id="33074"/>
    <lineage>
        <taxon>Bacteria</taxon>
        <taxon>Pseudomonadati</taxon>
        <taxon>Pseudomonadota</taxon>
        <taxon>Gammaproteobacteria</taxon>
        <taxon>Oceanospirillales</taxon>
        <taxon>Halomonadaceae</taxon>
        <taxon>Zymobacter group</taxon>
        <taxon>Zymobacter</taxon>
    </lineage>
</organism>
<comment type="catalytic activity">
    <reaction evidence="2">
        <text>IMP + diphosphate = hypoxanthine + 5-phospho-alpha-D-ribose 1-diphosphate</text>
        <dbReference type="Rhea" id="RHEA:17973"/>
        <dbReference type="ChEBI" id="CHEBI:17368"/>
        <dbReference type="ChEBI" id="CHEBI:33019"/>
        <dbReference type="ChEBI" id="CHEBI:58017"/>
        <dbReference type="ChEBI" id="CHEBI:58053"/>
        <dbReference type="EC" id="2.4.2.8"/>
    </reaction>
    <physiologicalReaction direction="right-to-left" evidence="2">
        <dbReference type="Rhea" id="RHEA:17975"/>
    </physiologicalReaction>
</comment>
<dbReference type="SUPFAM" id="SSF53271">
    <property type="entry name" value="PRTase-like"/>
    <property type="match status" value="1"/>
</dbReference>
<comment type="catalytic activity">
    <reaction evidence="1">
        <text>GMP + diphosphate = guanine + 5-phospho-alpha-D-ribose 1-diphosphate</text>
        <dbReference type="Rhea" id="RHEA:25424"/>
        <dbReference type="ChEBI" id="CHEBI:16235"/>
        <dbReference type="ChEBI" id="CHEBI:33019"/>
        <dbReference type="ChEBI" id="CHEBI:58017"/>
        <dbReference type="ChEBI" id="CHEBI:58115"/>
        <dbReference type="EC" id="2.4.2.8"/>
    </reaction>
    <physiologicalReaction direction="right-to-left" evidence="1">
        <dbReference type="Rhea" id="RHEA:25426"/>
    </physiologicalReaction>
</comment>
<dbReference type="PANTHER" id="PTHR43340">
    <property type="entry name" value="HYPOXANTHINE-GUANINE PHOSPHORIBOSYLTRANSFERASE"/>
    <property type="match status" value="1"/>
</dbReference>
<dbReference type="STRING" id="1123510.GCA_000620025_02044"/>
<evidence type="ECO:0000313" key="4">
    <source>
        <dbReference type="EMBL" id="BBG30671.1"/>
    </source>
</evidence>
<dbReference type="CDD" id="cd06223">
    <property type="entry name" value="PRTases_typeI"/>
    <property type="match status" value="1"/>
</dbReference>
<name>A0A348HGB9_9GAMM</name>
<dbReference type="GO" id="GO:0046100">
    <property type="term" value="P:hypoxanthine metabolic process"/>
    <property type="evidence" value="ECO:0007669"/>
    <property type="project" value="TreeGrafter"/>
</dbReference>
<dbReference type="KEGG" id="zpl:ZBT109_1925"/>
<dbReference type="GO" id="GO:0004422">
    <property type="term" value="F:hypoxanthine phosphoribosyltransferase activity"/>
    <property type="evidence" value="ECO:0007669"/>
    <property type="project" value="TreeGrafter"/>
</dbReference>
<dbReference type="InterPro" id="IPR050408">
    <property type="entry name" value="HGPRT"/>
</dbReference>
<evidence type="ECO:0000313" key="5">
    <source>
        <dbReference type="Proteomes" id="UP000267342"/>
    </source>
</evidence>
<gene>
    <name evidence="4" type="ORF">ZBT109_1925</name>
</gene>
<sequence length="227" mass="25356">MCFARHLTWLRLRQVFCFRHGSAVSHLHLNKTLAMQDDPIFDSHRHVQDMNALMAQADCLVTQEEVDAALDAMATRMTEVLGDKLPLCFCVMNGGLITTGHLLTRLGFPLEIDYLHATRYRGKTSGGELFWRVSPERPMKGRHVVVIDDILDEGATLAAILEYCREAGAASVSSAVLVDKKHDRKAVPGLKADFCGLEVEDRYVFGFGMDYKGYWRNAPGIFAPKGL</sequence>
<evidence type="ECO:0000259" key="3">
    <source>
        <dbReference type="Pfam" id="PF00156"/>
    </source>
</evidence>
<dbReference type="PANTHER" id="PTHR43340:SF1">
    <property type="entry name" value="HYPOXANTHINE PHOSPHORIBOSYLTRANSFERASE"/>
    <property type="match status" value="1"/>
</dbReference>
<feature type="domain" description="Phosphoribosyltransferase" evidence="3">
    <location>
        <begin position="70"/>
        <end position="187"/>
    </location>
</feature>
<dbReference type="GO" id="GO:0032263">
    <property type="term" value="P:GMP salvage"/>
    <property type="evidence" value="ECO:0007669"/>
    <property type="project" value="TreeGrafter"/>
</dbReference>
<proteinExistence type="predicted"/>
<reference evidence="4 5" key="1">
    <citation type="submission" date="2018-09" db="EMBL/GenBank/DDBJ databases">
        <title>Zymobacter palmae IAM14233 (=T109) whole genome analysis.</title>
        <authorList>
            <person name="Yanase H."/>
        </authorList>
    </citation>
    <scope>NUCLEOTIDE SEQUENCE [LARGE SCALE GENOMIC DNA]</scope>
    <source>
        <strain evidence="4 5">IAM14233</strain>
    </source>
</reference>
<dbReference type="GO" id="GO:0032264">
    <property type="term" value="P:IMP salvage"/>
    <property type="evidence" value="ECO:0007669"/>
    <property type="project" value="TreeGrafter"/>
</dbReference>
<dbReference type="Proteomes" id="UP000267342">
    <property type="component" value="Chromosome"/>
</dbReference>
<dbReference type="GO" id="GO:0006178">
    <property type="term" value="P:guanine salvage"/>
    <property type="evidence" value="ECO:0007669"/>
    <property type="project" value="TreeGrafter"/>
</dbReference>
<dbReference type="InterPro" id="IPR029057">
    <property type="entry name" value="PRTase-like"/>
</dbReference>
<keyword evidence="5" id="KW-1185">Reference proteome</keyword>
<keyword evidence="4" id="KW-0328">Glycosyltransferase</keyword>
<accession>A0A348HGB9</accession>
<dbReference type="EMBL" id="AP018933">
    <property type="protein sequence ID" value="BBG30671.1"/>
    <property type="molecule type" value="Genomic_DNA"/>
</dbReference>
<dbReference type="GO" id="GO:0005829">
    <property type="term" value="C:cytosol"/>
    <property type="evidence" value="ECO:0007669"/>
    <property type="project" value="TreeGrafter"/>
</dbReference>
<keyword evidence="4" id="KW-0808">Transferase</keyword>
<dbReference type="AlphaFoldDB" id="A0A348HGB9"/>
<evidence type="ECO:0000256" key="1">
    <source>
        <dbReference type="ARBA" id="ARBA00048811"/>
    </source>
</evidence>
<dbReference type="Gene3D" id="3.40.50.2020">
    <property type="match status" value="1"/>
</dbReference>
<dbReference type="InterPro" id="IPR000836">
    <property type="entry name" value="PRTase_dom"/>
</dbReference>